<name>A0AAD3TAR9_NEPGR</name>
<comment type="caution">
    <text evidence="1">The sequence shown here is derived from an EMBL/GenBank/DDBJ whole genome shotgun (WGS) entry which is preliminary data.</text>
</comment>
<evidence type="ECO:0000313" key="2">
    <source>
        <dbReference type="Proteomes" id="UP001279734"/>
    </source>
</evidence>
<accession>A0AAD3TAR9</accession>
<protein>
    <submittedName>
        <fullName evidence="1">Uncharacterized protein</fullName>
    </submittedName>
</protein>
<proteinExistence type="predicted"/>
<keyword evidence="2" id="KW-1185">Reference proteome</keyword>
<dbReference type="AlphaFoldDB" id="A0AAD3TAR9"/>
<evidence type="ECO:0000313" key="1">
    <source>
        <dbReference type="EMBL" id="GMH25972.1"/>
    </source>
</evidence>
<dbReference type="Proteomes" id="UP001279734">
    <property type="component" value="Unassembled WGS sequence"/>
</dbReference>
<dbReference type="EMBL" id="BSYO01000030">
    <property type="protein sequence ID" value="GMH25972.1"/>
    <property type="molecule type" value="Genomic_DNA"/>
</dbReference>
<sequence>MASRSSMLVERGGESRELHWDTSECVAVLMELLMDAFPSLVAKPISHQECGISIYSVRSGGESAPR</sequence>
<organism evidence="1 2">
    <name type="scientific">Nepenthes gracilis</name>
    <name type="common">Slender pitcher plant</name>
    <dbReference type="NCBI Taxonomy" id="150966"/>
    <lineage>
        <taxon>Eukaryota</taxon>
        <taxon>Viridiplantae</taxon>
        <taxon>Streptophyta</taxon>
        <taxon>Embryophyta</taxon>
        <taxon>Tracheophyta</taxon>
        <taxon>Spermatophyta</taxon>
        <taxon>Magnoliopsida</taxon>
        <taxon>eudicotyledons</taxon>
        <taxon>Gunneridae</taxon>
        <taxon>Pentapetalae</taxon>
        <taxon>Caryophyllales</taxon>
        <taxon>Nepenthaceae</taxon>
        <taxon>Nepenthes</taxon>
    </lineage>
</organism>
<reference evidence="1" key="1">
    <citation type="submission" date="2023-05" db="EMBL/GenBank/DDBJ databases">
        <title>Nepenthes gracilis genome sequencing.</title>
        <authorList>
            <person name="Fukushima K."/>
        </authorList>
    </citation>
    <scope>NUCLEOTIDE SEQUENCE</scope>
    <source>
        <strain evidence="1">SING2019-196</strain>
    </source>
</reference>
<gene>
    <name evidence="1" type="ORF">Nepgr_027815</name>
</gene>